<dbReference type="GO" id="GO:0009245">
    <property type="term" value="P:lipid A biosynthetic process"/>
    <property type="evidence" value="ECO:0007669"/>
    <property type="project" value="TreeGrafter"/>
</dbReference>
<dbReference type="GO" id="GO:0016020">
    <property type="term" value="C:membrane"/>
    <property type="evidence" value="ECO:0007669"/>
    <property type="project" value="GOC"/>
</dbReference>
<dbReference type="InterPro" id="IPR051158">
    <property type="entry name" value="Metallophosphoesterase_sf"/>
</dbReference>
<dbReference type="PANTHER" id="PTHR31302:SF31">
    <property type="entry name" value="PHOSPHODIESTERASE YAEI"/>
    <property type="match status" value="1"/>
</dbReference>
<dbReference type="GO" id="GO:0008758">
    <property type="term" value="F:UDP-2,3-diacylglucosamine hydrolase activity"/>
    <property type="evidence" value="ECO:0007669"/>
    <property type="project" value="TreeGrafter"/>
</dbReference>
<feature type="domain" description="Calcineurin-like phosphoesterase" evidence="3">
    <location>
        <begin position="49"/>
        <end position="216"/>
    </location>
</feature>
<evidence type="ECO:0000313" key="4">
    <source>
        <dbReference type="EMBL" id="CAA9454606.1"/>
    </source>
</evidence>
<dbReference type="InterPro" id="IPR029052">
    <property type="entry name" value="Metallo-depent_PP-like"/>
</dbReference>
<sequence length="291" mass="31698">MLRGALGAVFGGALLGGLVYAREVEPADVEVVPVSLVLPRLDERFDRYRIALVSDLHADGWMTPGRVLGLVDLVNAEEPDLIALTGDFATYSRLRSLIRYVPDLVAPLRRLRAPDGTLAVLGNHDHETNSQVVRYTLAAAGVTELNNTFRTVQRHGASLHLCGVDSALDGTPRLDLVLQNLSQEGAAILLAHEPDFADESAATGRFDLQLSGHSHGGQVRLPVLGSQPFLPKLGRRYTSGLYSVGGMLLYTNRGLGNHPRFRFNCRPEITILTLRAPENSVPTGRSPWRQT</sequence>
<protein>
    <recommendedName>
        <fullName evidence="3">Calcineurin-like phosphoesterase domain-containing protein</fullName>
    </recommendedName>
</protein>
<dbReference type="PANTHER" id="PTHR31302">
    <property type="entry name" value="TRANSMEMBRANE PROTEIN WITH METALLOPHOSPHOESTERASE DOMAIN-RELATED"/>
    <property type="match status" value="1"/>
</dbReference>
<name>A0A6J4QTL3_9ACTN</name>
<dbReference type="Gene3D" id="3.60.21.10">
    <property type="match status" value="1"/>
</dbReference>
<dbReference type="EMBL" id="CADCVE010000045">
    <property type="protein sequence ID" value="CAA9454606.1"/>
    <property type="molecule type" value="Genomic_DNA"/>
</dbReference>
<dbReference type="SUPFAM" id="SSF56300">
    <property type="entry name" value="Metallo-dependent phosphatases"/>
    <property type="match status" value="1"/>
</dbReference>
<evidence type="ECO:0000256" key="1">
    <source>
        <dbReference type="ARBA" id="ARBA00022723"/>
    </source>
</evidence>
<evidence type="ECO:0000259" key="3">
    <source>
        <dbReference type="Pfam" id="PF00149"/>
    </source>
</evidence>
<accession>A0A6J4QTL3</accession>
<reference evidence="4" key="1">
    <citation type="submission" date="2020-02" db="EMBL/GenBank/DDBJ databases">
        <authorList>
            <person name="Meier V. D."/>
        </authorList>
    </citation>
    <scope>NUCLEOTIDE SEQUENCE</scope>
    <source>
        <strain evidence="4">AVDCRST_MAG28</strain>
    </source>
</reference>
<keyword evidence="1" id="KW-0479">Metal-binding</keyword>
<dbReference type="CDD" id="cd07385">
    <property type="entry name" value="MPP_YkuE_C"/>
    <property type="match status" value="1"/>
</dbReference>
<dbReference type="Pfam" id="PF00149">
    <property type="entry name" value="Metallophos"/>
    <property type="match status" value="1"/>
</dbReference>
<gene>
    <name evidence="4" type="ORF">AVDCRST_MAG28-2240</name>
</gene>
<evidence type="ECO:0000256" key="2">
    <source>
        <dbReference type="ARBA" id="ARBA00022801"/>
    </source>
</evidence>
<dbReference type="InterPro" id="IPR004843">
    <property type="entry name" value="Calcineurin-like_PHP"/>
</dbReference>
<keyword evidence="2" id="KW-0378">Hydrolase</keyword>
<dbReference type="AlphaFoldDB" id="A0A6J4QTL3"/>
<dbReference type="GO" id="GO:0046872">
    <property type="term" value="F:metal ion binding"/>
    <property type="evidence" value="ECO:0007669"/>
    <property type="project" value="UniProtKB-KW"/>
</dbReference>
<proteinExistence type="predicted"/>
<organism evidence="4">
    <name type="scientific">uncultured Rubrobacteraceae bacterium</name>
    <dbReference type="NCBI Taxonomy" id="349277"/>
    <lineage>
        <taxon>Bacteria</taxon>
        <taxon>Bacillati</taxon>
        <taxon>Actinomycetota</taxon>
        <taxon>Rubrobacteria</taxon>
        <taxon>Rubrobacterales</taxon>
        <taxon>Rubrobacteraceae</taxon>
        <taxon>environmental samples</taxon>
    </lineage>
</organism>